<dbReference type="Proteomes" id="UP001344447">
    <property type="component" value="Unassembled WGS sequence"/>
</dbReference>
<dbReference type="GO" id="GO:0005509">
    <property type="term" value="F:calcium ion binding"/>
    <property type="evidence" value="ECO:0007669"/>
    <property type="project" value="InterPro"/>
</dbReference>
<dbReference type="PANTHER" id="PTHR10827:SF85">
    <property type="entry name" value="CALCIUM-BINDING PROTEIN"/>
    <property type="match status" value="1"/>
</dbReference>
<feature type="domain" description="EF-hand" evidence="3">
    <location>
        <begin position="83"/>
        <end position="110"/>
    </location>
</feature>
<keyword evidence="5" id="KW-1185">Reference proteome</keyword>
<dbReference type="InterPro" id="IPR002048">
    <property type="entry name" value="EF_hand_dom"/>
</dbReference>
<dbReference type="PROSITE" id="PS50222">
    <property type="entry name" value="EF_HAND_2"/>
    <property type="match status" value="2"/>
</dbReference>
<dbReference type="PROSITE" id="PS00018">
    <property type="entry name" value="EF_HAND_1"/>
    <property type="match status" value="3"/>
</dbReference>
<accession>A0AAN7Z0W4</accession>
<feature type="domain" description="EF-hand" evidence="3">
    <location>
        <begin position="36"/>
        <end position="71"/>
    </location>
</feature>
<organism evidence="4 5">
    <name type="scientific">Dictyostelium firmibasis</name>
    <dbReference type="NCBI Taxonomy" id="79012"/>
    <lineage>
        <taxon>Eukaryota</taxon>
        <taxon>Amoebozoa</taxon>
        <taxon>Evosea</taxon>
        <taxon>Eumycetozoa</taxon>
        <taxon>Dictyostelia</taxon>
        <taxon>Dictyosteliales</taxon>
        <taxon>Dictyosteliaceae</taxon>
        <taxon>Dictyostelium</taxon>
    </lineage>
</organism>
<reference evidence="4 5" key="1">
    <citation type="submission" date="2023-11" db="EMBL/GenBank/DDBJ databases">
        <title>Dfirmibasis_genome.</title>
        <authorList>
            <person name="Edelbroek B."/>
            <person name="Kjellin J."/>
            <person name="Jerlstrom-Hultqvist J."/>
            <person name="Soderbom F."/>
        </authorList>
    </citation>
    <scope>NUCLEOTIDE SEQUENCE [LARGE SCALE GENOMIC DNA]</scope>
    <source>
        <strain evidence="4 5">TNS-C-14</strain>
    </source>
</reference>
<dbReference type="Pfam" id="PF13499">
    <property type="entry name" value="EF-hand_7"/>
    <property type="match status" value="1"/>
</dbReference>
<gene>
    <name evidence="4" type="ORF">RB653_000053</name>
</gene>
<sequence length="151" mass="17551">MVQFKISFLKDCDLNKDGKVTYREIYVGLSKQDKKISVPTAMEIFKSYDENKDGEISIEEFTKKATFDYLSGVCEKVKKELPLIKQFDKNKDGLLSYDELTEAFKSDKEYCKFSKEWVDWSFDSIGKKKTDKLNDIDALTIMAFLSVEEDN</sequence>
<evidence type="ECO:0000256" key="1">
    <source>
        <dbReference type="ARBA" id="ARBA00022723"/>
    </source>
</evidence>
<dbReference type="EMBL" id="JAVFKY010000002">
    <property type="protein sequence ID" value="KAK5580040.1"/>
    <property type="molecule type" value="Genomic_DNA"/>
</dbReference>
<evidence type="ECO:0000313" key="5">
    <source>
        <dbReference type="Proteomes" id="UP001344447"/>
    </source>
</evidence>
<dbReference type="AlphaFoldDB" id="A0AAN7Z0W4"/>
<dbReference type="InterPro" id="IPR011992">
    <property type="entry name" value="EF-hand-dom_pair"/>
</dbReference>
<evidence type="ECO:0000313" key="4">
    <source>
        <dbReference type="EMBL" id="KAK5580040.1"/>
    </source>
</evidence>
<dbReference type="PANTHER" id="PTHR10827">
    <property type="entry name" value="RETICULOCALBIN"/>
    <property type="match status" value="1"/>
</dbReference>
<comment type="caution">
    <text evidence="4">The sequence shown here is derived from an EMBL/GenBank/DDBJ whole genome shotgun (WGS) entry which is preliminary data.</text>
</comment>
<evidence type="ECO:0000256" key="2">
    <source>
        <dbReference type="ARBA" id="ARBA00022837"/>
    </source>
</evidence>
<dbReference type="SUPFAM" id="SSF47473">
    <property type="entry name" value="EF-hand"/>
    <property type="match status" value="1"/>
</dbReference>
<dbReference type="InterPro" id="IPR018247">
    <property type="entry name" value="EF_Hand_1_Ca_BS"/>
</dbReference>
<keyword evidence="1" id="KW-0479">Metal-binding</keyword>
<protein>
    <recommendedName>
        <fullName evidence="3">EF-hand domain-containing protein</fullName>
    </recommendedName>
</protein>
<name>A0AAN7Z0W4_9MYCE</name>
<dbReference type="Gene3D" id="1.10.238.10">
    <property type="entry name" value="EF-hand"/>
    <property type="match status" value="2"/>
</dbReference>
<proteinExistence type="predicted"/>
<keyword evidence="2" id="KW-0106">Calcium</keyword>
<evidence type="ECO:0000259" key="3">
    <source>
        <dbReference type="PROSITE" id="PS50222"/>
    </source>
</evidence>
<dbReference type="SMART" id="SM00054">
    <property type="entry name" value="EFh"/>
    <property type="match status" value="3"/>
</dbReference>